<dbReference type="PANTHER" id="PTHR39198">
    <property type="entry name" value="HYPOTHETICAL MEMBRANE PROTEIN, CONSERVED"/>
    <property type="match status" value="1"/>
</dbReference>
<proteinExistence type="predicted"/>
<keyword evidence="1" id="KW-1133">Transmembrane helix</keyword>
<evidence type="ECO:0000313" key="3">
    <source>
        <dbReference type="EMBL" id="WAI01404.1"/>
    </source>
</evidence>
<feature type="transmembrane region" description="Helical" evidence="1">
    <location>
        <begin position="470"/>
        <end position="490"/>
    </location>
</feature>
<dbReference type="InterPro" id="IPR018905">
    <property type="entry name" value="A-galactase_NEW3"/>
</dbReference>
<dbReference type="KEGG" id="mou:OU421_00580"/>
<evidence type="ECO:0000313" key="4">
    <source>
        <dbReference type="Proteomes" id="UP001163096"/>
    </source>
</evidence>
<dbReference type="InterPro" id="IPR013783">
    <property type="entry name" value="Ig-like_fold"/>
</dbReference>
<evidence type="ECO:0000259" key="2">
    <source>
        <dbReference type="Pfam" id="PF10633"/>
    </source>
</evidence>
<dbReference type="Pfam" id="PF13620">
    <property type="entry name" value="CarboxypepD_reg"/>
    <property type="match status" value="1"/>
</dbReference>
<dbReference type="Proteomes" id="UP001163096">
    <property type="component" value="Chromosome"/>
</dbReference>
<keyword evidence="1" id="KW-0812">Transmembrane</keyword>
<dbReference type="AlphaFoldDB" id="A0A9X9T7S9"/>
<accession>A0A9X9T7S9</accession>
<dbReference type="PANTHER" id="PTHR39198:SF1">
    <property type="entry name" value="ALPHA-GALACTOSIDASE NEW3 DOMAIN-CONTAINING PROTEIN"/>
    <property type="match status" value="1"/>
</dbReference>
<name>A0A9X9T7S9_METOG</name>
<sequence>MDYKNKYEWMDYMNKINKIMKILLVTTVIMMFFGGIVNPVMGETQDASNIKVSCKYPGKVIEAGETVIFDLVIKNSATTNYPKMLRVDTFKGEEDWKFRFLTEGGEIDRIAYSGGETDTIQLEVKTTGDTPKDTYPFRFSVDSGKLWLYITIKESHAGENGILKLEVVNEQGEKIDGATVSVFRGKSTSADMVVYSMADGKIRTDLDQGEYRILIEKNGYLSREIEDLNIQSGYTEDIDTVMLERKNFGLDVDVKTPVTTSLIGQKPVYEIDLMNVGKSDDLFCLSSNNMPEGWYGRYKETIDSKSELSEIFIKTGEEKTVFFEIIPPYSVMKGDYSFNSVINSTDGMEYITELKAIIKGSSDLQVFSEKYLYEITKGKTAEVPVTILNDGNGVALTNIIVEVSAPEGWKITTSPETIPSIEPGERKTVFLTVVPPSDIAASEYKITTNVISDQEEVTDSLRIVVNESSMIGVFGIILMITAAGSVIYMYRKYERR</sequence>
<reference evidence="3" key="1">
    <citation type="submission" date="2022-11" db="EMBL/GenBank/DDBJ databases">
        <title>Complete genome sequence of Methanogenium organophilum DSM 3596.</title>
        <authorList>
            <person name="Chen S.-C."/>
            <person name="Lai S.-J."/>
            <person name="You Y.-T."/>
        </authorList>
    </citation>
    <scope>NUCLEOTIDE SEQUENCE</scope>
    <source>
        <strain evidence="3">DSM 3596</strain>
    </source>
</reference>
<gene>
    <name evidence="3" type="ORF">OU421_00580</name>
</gene>
<dbReference type="Gene3D" id="2.60.40.1120">
    <property type="entry name" value="Carboxypeptidase-like, regulatory domain"/>
    <property type="match status" value="1"/>
</dbReference>
<evidence type="ECO:0000256" key="1">
    <source>
        <dbReference type="SAM" id="Phobius"/>
    </source>
</evidence>
<protein>
    <submittedName>
        <fullName evidence="3">NEW3 domain-containing protein</fullName>
    </submittedName>
</protein>
<organism evidence="3 4">
    <name type="scientific">Methanogenium organophilum</name>
    <dbReference type="NCBI Taxonomy" id="2199"/>
    <lineage>
        <taxon>Archaea</taxon>
        <taxon>Methanobacteriati</taxon>
        <taxon>Methanobacteriota</taxon>
        <taxon>Stenosarchaea group</taxon>
        <taxon>Methanomicrobia</taxon>
        <taxon>Methanomicrobiales</taxon>
        <taxon>Methanomicrobiaceae</taxon>
        <taxon>Methanogenium</taxon>
    </lineage>
</organism>
<dbReference type="Pfam" id="PF10633">
    <property type="entry name" value="NPCBM_assoc"/>
    <property type="match status" value="1"/>
</dbReference>
<dbReference type="RefSeq" id="WP_268186632.1">
    <property type="nucleotide sequence ID" value="NZ_CP113361.1"/>
</dbReference>
<keyword evidence="1" id="KW-0472">Membrane</keyword>
<keyword evidence="4" id="KW-1185">Reference proteome</keyword>
<dbReference type="EMBL" id="CP113361">
    <property type="protein sequence ID" value="WAI01404.1"/>
    <property type="molecule type" value="Genomic_DNA"/>
</dbReference>
<feature type="domain" description="Alpha-galactosidase NEW3" evidence="2">
    <location>
        <begin position="376"/>
        <end position="450"/>
    </location>
</feature>
<dbReference type="Gene3D" id="2.60.40.10">
    <property type="entry name" value="Immunoglobulins"/>
    <property type="match status" value="1"/>
</dbReference>
<dbReference type="GeneID" id="76833552"/>